<name>A0AAD7N596_9AGAR</name>
<comment type="caution">
    <text evidence="1">The sequence shown here is derived from an EMBL/GenBank/DDBJ whole genome shotgun (WGS) entry which is preliminary data.</text>
</comment>
<keyword evidence="2" id="KW-1185">Reference proteome</keyword>
<proteinExistence type="predicted"/>
<dbReference type="AlphaFoldDB" id="A0AAD7N596"/>
<accession>A0AAD7N596</accession>
<protein>
    <submittedName>
        <fullName evidence="1">Uncharacterized protein</fullName>
    </submittedName>
</protein>
<gene>
    <name evidence="1" type="ORF">DFH07DRAFT_776089</name>
</gene>
<evidence type="ECO:0000313" key="2">
    <source>
        <dbReference type="Proteomes" id="UP001215280"/>
    </source>
</evidence>
<reference evidence="1" key="1">
    <citation type="submission" date="2023-03" db="EMBL/GenBank/DDBJ databases">
        <title>Massive genome expansion in bonnet fungi (Mycena s.s.) driven by repeated elements and novel gene families across ecological guilds.</title>
        <authorList>
            <consortium name="Lawrence Berkeley National Laboratory"/>
            <person name="Harder C.B."/>
            <person name="Miyauchi S."/>
            <person name="Viragh M."/>
            <person name="Kuo A."/>
            <person name="Thoen E."/>
            <person name="Andreopoulos B."/>
            <person name="Lu D."/>
            <person name="Skrede I."/>
            <person name="Drula E."/>
            <person name="Henrissat B."/>
            <person name="Morin E."/>
            <person name="Kohler A."/>
            <person name="Barry K."/>
            <person name="LaButti K."/>
            <person name="Morin E."/>
            <person name="Salamov A."/>
            <person name="Lipzen A."/>
            <person name="Mereny Z."/>
            <person name="Hegedus B."/>
            <person name="Baldrian P."/>
            <person name="Stursova M."/>
            <person name="Weitz H."/>
            <person name="Taylor A."/>
            <person name="Grigoriev I.V."/>
            <person name="Nagy L.G."/>
            <person name="Martin F."/>
            <person name="Kauserud H."/>
        </authorList>
    </citation>
    <scope>NUCLEOTIDE SEQUENCE</scope>
    <source>
        <strain evidence="1">CBHHK188m</strain>
    </source>
</reference>
<sequence length="471" mass="54200">MSQEYLQRCHYPRFNCWPSRDAKVHNVTRFIWGRQHYSDVRREICGGPDGWEERLGAQTFGYGTCGCHLERKSPGKPLLNLRRPLVYGKDFIRLTPKLISLGADGQKFLSTLNTFKALFHDVVSESHKHAISTADYTEGLDISTEQKIEKSIKVGTPLMCSCPTHDWRQDGDNMSSSTVTLKSRITDLKAQLETFTHIFSTWVQARQEKNEQEVTTLRFKIKKIPTARRHSRPPFMLLCCASGYSGAYCGGPNSLHVAVVPANAERAANAHRRWYKGLKFRQKHCSKPRDDSEYNPETKFHGNVELSETFNLLKPLMYVWKLPITWIYHLKKNKYEFCRAMPRPTPQVILSQTGCIFAGVELASLASVIIAKNDVTKEKRRRGVQISELQSAPIGVKRMRAQLEDEGETDRNNITTLDRVWFTVHRAVDTVTQQLLATTVSRTRPIFRPRLTQGWRSTREWEIICEIMLRE</sequence>
<organism evidence="1 2">
    <name type="scientific">Mycena maculata</name>
    <dbReference type="NCBI Taxonomy" id="230809"/>
    <lineage>
        <taxon>Eukaryota</taxon>
        <taxon>Fungi</taxon>
        <taxon>Dikarya</taxon>
        <taxon>Basidiomycota</taxon>
        <taxon>Agaricomycotina</taxon>
        <taxon>Agaricomycetes</taxon>
        <taxon>Agaricomycetidae</taxon>
        <taxon>Agaricales</taxon>
        <taxon>Marasmiineae</taxon>
        <taxon>Mycenaceae</taxon>
        <taxon>Mycena</taxon>
    </lineage>
</organism>
<dbReference type="EMBL" id="JARJLG010000095">
    <property type="protein sequence ID" value="KAJ7747134.1"/>
    <property type="molecule type" value="Genomic_DNA"/>
</dbReference>
<dbReference type="Proteomes" id="UP001215280">
    <property type="component" value="Unassembled WGS sequence"/>
</dbReference>
<evidence type="ECO:0000313" key="1">
    <source>
        <dbReference type="EMBL" id="KAJ7747134.1"/>
    </source>
</evidence>